<organism evidence="1">
    <name type="scientific">Mus musculus</name>
    <name type="common">Mouse</name>
    <dbReference type="NCBI Taxonomy" id="10090"/>
    <lineage>
        <taxon>Eukaryota</taxon>
        <taxon>Metazoa</taxon>
        <taxon>Chordata</taxon>
        <taxon>Craniata</taxon>
        <taxon>Vertebrata</taxon>
        <taxon>Euteleostomi</taxon>
        <taxon>Mammalia</taxon>
        <taxon>Eutheria</taxon>
        <taxon>Euarchontoglires</taxon>
        <taxon>Glires</taxon>
        <taxon>Rodentia</taxon>
        <taxon>Myomorpha</taxon>
        <taxon>Muroidea</taxon>
        <taxon>Muridae</taxon>
        <taxon>Murinae</taxon>
        <taxon>Mus</taxon>
        <taxon>Mus</taxon>
    </lineage>
</organism>
<name>O88744_MOUSE</name>
<dbReference type="EMBL" id="Y17860">
    <property type="protein sequence ID" value="CAA76896.1"/>
    <property type="molecule type" value="mRNA"/>
</dbReference>
<reference evidence="1" key="2">
    <citation type="journal article" date="1999" name="J. Neurochem.">
        <title>Isolation of 10 differentially expressed cDNAs in differentiated Neuro2a cells induced through controlled expression of the GD3 synthase gene.</title>
        <authorList>
            <person name="Liu H."/>
            <person name="Nakagawa T."/>
            <person name="Kanematsu T."/>
            <person name="Uchida T."/>
            <person name="Tsuji S."/>
        </authorList>
    </citation>
    <scope>NUCLEOTIDE SEQUENCE</scope>
    <source>
        <strain evidence="1">ICR</strain>
        <tissue evidence="1">Brain</tissue>
    </source>
</reference>
<reference evidence="1" key="1">
    <citation type="submission" date="1998-07" db="EMBL/GenBank/DDBJ databases">
        <authorList>
            <person name="Shuichi T."/>
        </authorList>
    </citation>
    <scope>NUCLEOTIDE SEQUENCE</scope>
    <source>
        <strain evidence="1">ICR</strain>
        <tissue evidence="1">Brain</tissue>
    </source>
</reference>
<evidence type="ECO:0000313" key="1">
    <source>
        <dbReference type="EMBL" id="CAA76896.1"/>
    </source>
</evidence>
<proteinExistence type="evidence at transcript level"/>
<dbReference type="AGR" id="MGI:1338008"/>
<dbReference type="MGI" id="MGI:1338008">
    <property type="gene designation" value="Gdap10"/>
</dbReference>
<accession>O88744</accession>
<gene>
    <name evidence="2" type="primary">Gdap10</name>
</gene>
<protein>
    <submittedName>
        <fullName evidence="1">Ganglioside-induced differentiation associated protein 10</fullName>
    </submittedName>
</protein>
<dbReference type="AlphaFoldDB" id="O88744"/>
<sequence length="128" mass="14572">MRKDLEKVSQVNLWNTLKEQLEKLHLISCLSQSSVAVKRLCDCGNSLKTFNWGSLQFRDSVHYHGGKLGSLQADLVLEELGLIQRPKKENWVACTHSEHISSTKTSPTPTRLRSLIVPLWLTKHLNEP</sequence>
<evidence type="ECO:0000313" key="2">
    <source>
        <dbReference type="MGI" id="MGI:1338008"/>
    </source>
</evidence>